<dbReference type="PANTHER" id="PTHR31043:SF3">
    <property type="entry name" value="NEPHROCYSTIN-4"/>
    <property type="match status" value="1"/>
</dbReference>
<dbReference type="Ensembl" id="ENSCCRT00015094416.1">
    <property type="protein sequence ID" value="ENSCCRP00015091471.1"/>
    <property type="gene ID" value="ENSCCRG00015036900.1"/>
</dbReference>
<dbReference type="GO" id="GO:1904491">
    <property type="term" value="P:protein localization to ciliary transition zone"/>
    <property type="evidence" value="ECO:0007669"/>
    <property type="project" value="TreeGrafter"/>
</dbReference>
<dbReference type="GO" id="GO:0036064">
    <property type="term" value="C:ciliary basal body"/>
    <property type="evidence" value="ECO:0007669"/>
    <property type="project" value="TreeGrafter"/>
</dbReference>
<dbReference type="Proteomes" id="UP000694700">
    <property type="component" value="Unplaced"/>
</dbReference>
<organism evidence="1 2">
    <name type="scientific">Cyprinus carpio</name>
    <name type="common">Common carp</name>
    <dbReference type="NCBI Taxonomy" id="7962"/>
    <lineage>
        <taxon>Eukaryota</taxon>
        <taxon>Metazoa</taxon>
        <taxon>Chordata</taxon>
        <taxon>Craniata</taxon>
        <taxon>Vertebrata</taxon>
        <taxon>Euteleostomi</taxon>
        <taxon>Actinopterygii</taxon>
        <taxon>Neopterygii</taxon>
        <taxon>Teleostei</taxon>
        <taxon>Ostariophysi</taxon>
        <taxon>Cypriniformes</taxon>
        <taxon>Cyprinidae</taxon>
        <taxon>Cyprininae</taxon>
        <taxon>Cyprinus</taxon>
    </lineage>
</organism>
<dbReference type="GO" id="GO:0097730">
    <property type="term" value="C:non-motile cilium"/>
    <property type="evidence" value="ECO:0007669"/>
    <property type="project" value="InterPro"/>
</dbReference>
<sequence length="273" mass="29788">MSDWKDAFLRTRVIPPHSQTARQAPGSPQALQLVFRQIDGLHVKQSESPASLQYQLRVTLFDSGHQHFFGRTWKSGSHSVSGMQGQSGRVFFNEVVYFHTSLCLSSVVAVVELVSLSTRADGSQDAVGSGFGLLQLFTGRADTIISQGEGRLSLFNGTPRALLHPTLKDPLRMNAALSVMEGTQLLYSIQPHPALTPIMHLLPPNILVSGHDSIPGVMSSTDTGTADALRKPRLLKSFLCVLDGLRVALFPSVEVFESNLLQLLNRDCQNTSL</sequence>
<dbReference type="GO" id="GO:0035869">
    <property type="term" value="C:ciliary transition zone"/>
    <property type="evidence" value="ECO:0007669"/>
    <property type="project" value="TreeGrafter"/>
</dbReference>
<evidence type="ECO:0000313" key="1">
    <source>
        <dbReference type="Ensembl" id="ENSCCRP00015091471.1"/>
    </source>
</evidence>
<dbReference type="AlphaFoldDB" id="A0A8C1Y626"/>
<evidence type="ECO:0000313" key="2">
    <source>
        <dbReference type="Proteomes" id="UP000694700"/>
    </source>
</evidence>
<proteinExistence type="predicted"/>
<accession>A0A8C1Y626</accession>
<name>A0A8C1Y626_CYPCA</name>
<protein>
    <submittedName>
        <fullName evidence="1">Nephronophthisis 4</fullName>
    </submittedName>
</protein>
<dbReference type="PANTHER" id="PTHR31043">
    <property type="entry name" value="NEPHROCYSTIN-4"/>
    <property type="match status" value="1"/>
</dbReference>
<dbReference type="GO" id="GO:0090090">
    <property type="term" value="P:negative regulation of canonical Wnt signaling pathway"/>
    <property type="evidence" value="ECO:0007669"/>
    <property type="project" value="InterPro"/>
</dbReference>
<dbReference type="GO" id="GO:0097546">
    <property type="term" value="C:ciliary base"/>
    <property type="evidence" value="ECO:0007669"/>
    <property type="project" value="TreeGrafter"/>
</dbReference>
<reference evidence="1" key="1">
    <citation type="submission" date="2025-08" db="UniProtKB">
        <authorList>
            <consortium name="Ensembl"/>
        </authorList>
    </citation>
    <scope>IDENTIFICATION</scope>
</reference>
<dbReference type="InterPro" id="IPR029775">
    <property type="entry name" value="NPHP4"/>
</dbReference>